<reference evidence="3" key="1">
    <citation type="submission" date="2015-09" db="EMBL/GenBank/DDBJ databases">
        <authorList>
            <person name="Bertelli C."/>
        </authorList>
    </citation>
    <scope>NUCLEOTIDE SEQUENCE [LARGE SCALE GENOMIC DNA]</scope>
    <source>
        <strain evidence="3">KNic</strain>
    </source>
</reference>
<accession>A0A0U5EPL8</accession>
<dbReference type="STRING" id="389348.PNK_0302"/>
<evidence type="ECO:0000313" key="2">
    <source>
        <dbReference type="EMBL" id="CUI15939.1"/>
    </source>
</evidence>
<gene>
    <name evidence="2" type="ORF">PNK_0302</name>
</gene>
<dbReference type="InParanoid" id="A0A0U5EPL8"/>
<name>A0A0U5EPL8_9BACT</name>
<dbReference type="AlphaFoldDB" id="A0A0U5EPL8"/>
<evidence type="ECO:0000313" key="3">
    <source>
        <dbReference type="Proteomes" id="UP000069902"/>
    </source>
</evidence>
<keyword evidence="3" id="KW-1185">Reference proteome</keyword>
<sequence length="571" mass="64608">MVSINSHFTTLETLLRRECVSDFNGRYNYNEVFGCRFMQWNRKYLSFDQSRGWSIVQLNLIDRIFRYLFGSHPTTHLAFIANHITSIRTRITNENQMEAQFLDRMHSCWTRANPTANMTRSPFMYHVILPALPPREVVHPRETLLPREATRAPSDESDESDQSDQIASSIKTLSSQEDTPELTTEDEIRQLIAFGLTDDDIHEFLQSPSRPRIEIQQLINRTRTLSPTIDKELYDLIDELVQDSMSDEEIILLMQGSNHSNADILNYIERAKASHANNQSPIPEVPPIPRAGDLIDISPSLVRVSEPQIPMATENEILATIIECVKSEIPDEDIQECLFASGYSREFVQRLIVRAKNQITSTRVLPTAQVQRANVQLANVQATNDSSLILAANGVNQYQLGNIAACTRLACAFLSSDKSASPQLIQELIQRNSHVDANFEDTEIVIQAFPNLRLARNPLTSQAFSMTLQVAYDRERLQSALEALVHSQEVSGSIITANSLTIAMRKKPGKIEFFDSHGDDSVTKAGNTAYIKTFKTHELDRAAQFLFTKFPDFGYMGNLSIIEMWPIGLQQ</sequence>
<dbReference type="Proteomes" id="UP000069902">
    <property type="component" value="Chromosome cPNK"/>
</dbReference>
<feature type="region of interest" description="Disordered" evidence="1">
    <location>
        <begin position="146"/>
        <end position="183"/>
    </location>
</feature>
<dbReference type="KEGG" id="pnl:PNK_0302"/>
<proteinExistence type="predicted"/>
<evidence type="ECO:0000256" key="1">
    <source>
        <dbReference type="SAM" id="MobiDB-lite"/>
    </source>
</evidence>
<dbReference type="PATRIC" id="fig|389348.3.peg.341"/>
<dbReference type="EMBL" id="LN879502">
    <property type="protein sequence ID" value="CUI15939.1"/>
    <property type="molecule type" value="Genomic_DNA"/>
</dbReference>
<organism evidence="2 3">
    <name type="scientific">Candidatus Protochlamydia naegleriophila</name>
    <dbReference type="NCBI Taxonomy" id="389348"/>
    <lineage>
        <taxon>Bacteria</taxon>
        <taxon>Pseudomonadati</taxon>
        <taxon>Chlamydiota</taxon>
        <taxon>Chlamydiia</taxon>
        <taxon>Parachlamydiales</taxon>
        <taxon>Parachlamydiaceae</taxon>
        <taxon>Candidatus Protochlamydia</taxon>
    </lineage>
</organism>
<protein>
    <submittedName>
        <fullName evidence="2">Uncharacterized protein</fullName>
    </submittedName>
</protein>